<evidence type="ECO:0000259" key="7">
    <source>
        <dbReference type="PROSITE" id="PS50983"/>
    </source>
</evidence>
<keyword evidence="4" id="KW-0732">Signal</keyword>
<evidence type="ECO:0000256" key="4">
    <source>
        <dbReference type="ARBA" id="ARBA00022729"/>
    </source>
</evidence>
<dbReference type="Pfam" id="PF01497">
    <property type="entry name" value="Peripla_BP_2"/>
    <property type="match status" value="1"/>
</dbReference>
<dbReference type="PANTHER" id="PTHR30532:SF10">
    <property type="entry name" value="IRON-UPTAKE SYSTEM-BINDING PROTEIN"/>
    <property type="match status" value="1"/>
</dbReference>
<dbReference type="InterPro" id="IPR002491">
    <property type="entry name" value="ABC_transptr_periplasmic_BD"/>
</dbReference>
<evidence type="ECO:0000313" key="9">
    <source>
        <dbReference type="Proteomes" id="UP000294746"/>
    </source>
</evidence>
<evidence type="ECO:0000256" key="2">
    <source>
        <dbReference type="ARBA" id="ARBA00008814"/>
    </source>
</evidence>
<evidence type="ECO:0000256" key="6">
    <source>
        <dbReference type="SAM" id="Phobius"/>
    </source>
</evidence>
<evidence type="ECO:0000256" key="3">
    <source>
        <dbReference type="ARBA" id="ARBA00022448"/>
    </source>
</evidence>
<keyword evidence="3" id="KW-0813">Transport</keyword>
<feature type="transmembrane region" description="Helical" evidence="6">
    <location>
        <begin position="49"/>
        <end position="66"/>
    </location>
</feature>
<dbReference type="Gene3D" id="3.40.50.1980">
    <property type="entry name" value="Nitrogenase molybdenum iron protein domain"/>
    <property type="match status" value="2"/>
</dbReference>
<proteinExistence type="inferred from homology"/>
<dbReference type="GO" id="GO:1901678">
    <property type="term" value="P:iron coordination entity transport"/>
    <property type="evidence" value="ECO:0007669"/>
    <property type="project" value="UniProtKB-ARBA"/>
</dbReference>
<evidence type="ECO:0000256" key="1">
    <source>
        <dbReference type="ARBA" id="ARBA00004196"/>
    </source>
</evidence>
<keyword evidence="5" id="KW-0175">Coiled coil</keyword>
<feature type="domain" description="Fe/B12 periplasmic-binding" evidence="7">
    <location>
        <begin position="100"/>
        <end position="357"/>
    </location>
</feature>
<dbReference type="InterPro" id="IPR051313">
    <property type="entry name" value="Bact_iron-sidero_bind"/>
</dbReference>
<gene>
    <name evidence="8" type="ORF">EDD57_10543</name>
</gene>
<keyword evidence="6" id="KW-0472">Membrane</keyword>
<keyword evidence="9" id="KW-1185">Reference proteome</keyword>
<keyword evidence="6" id="KW-1133">Transmembrane helix</keyword>
<dbReference type="EMBL" id="SLXV01000005">
    <property type="protein sequence ID" value="TCP69860.1"/>
    <property type="molecule type" value="Genomic_DNA"/>
</dbReference>
<organism evidence="8 9">
    <name type="scientific">Baia soyae</name>
    <dbReference type="NCBI Taxonomy" id="1544746"/>
    <lineage>
        <taxon>Bacteria</taxon>
        <taxon>Bacillati</taxon>
        <taxon>Bacillota</taxon>
        <taxon>Bacilli</taxon>
        <taxon>Bacillales</taxon>
        <taxon>Thermoactinomycetaceae</taxon>
        <taxon>Baia</taxon>
    </lineage>
</organism>
<keyword evidence="6" id="KW-0812">Transmembrane</keyword>
<comment type="caution">
    <text evidence="8">The sequence shown here is derived from an EMBL/GenBank/DDBJ whole genome shotgun (WGS) entry which is preliminary data.</text>
</comment>
<dbReference type="PROSITE" id="PS50983">
    <property type="entry name" value="FE_B12_PBP"/>
    <property type="match status" value="1"/>
</dbReference>
<accession>A0A4R2S1E8</accession>
<protein>
    <submittedName>
        <fullName evidence="8">Bacillibactin-binding protein</fullName>
    </submittedName>
</protein>
<feature type="coiled-coil region" evidence="5">
    <location>
        <begin position="199"/>
        <end position="226"/>
    </location>
</feature>
<name>A0A4R2S1E8_9BACL</name>
<comment type="similarity">
    <text evidence="2">Belongs to the bacterial solute-binding protein 8 family.</text>
</comment>
<dbReference type="Proteomes" id="UP000294746">
    <property type="component" value="Unassembled WGS sequence"/>
</dbReference>
<comment type="subcellular location">
    <subcellularLocation>
        <location evidence="1">Cell envelope</location>
    </subcellularLocation>
</comment>
<dbReference type="AlphaFoldDB" id="A0A4R2S1E8"/>
<evidence type="ECO:0000256" key="5">
    <source>
        <dbReference type="SAM" id="Coils"/>
    </source>
</evidence>
<dbReference type="PANTHER" id="PTHR30532">
    <property type="entry name" value="IRON III DICITRATE-BINDING PERIPLASMIC PROTEIN"/>
    <property type="match status" value="1"/>
</dbReference>
<reference evidence="8 9" key="1">
    <citation type="submission" date="2019-03" db="EMBL/GenBank/DDBJ databases">
        <title>Genomic Encyclopedia of Type Strains, Phase IV (KMG-IV): sequencing the most valuable type-strain genomes for metagenomic binning, comparative biology and taxonomic classification.</title>
        <authorList>
            <person name="Goeker M."/>
        </authorList>
    </citation>
    <scope>NUCLEOTIDE SEQUENCE [LARGE SCALE GENOMIC DNA]</scope>
    <source>
        <strain evidence="8 9">DSM 46831</strain>
    </source>
</reference>
<dbReference type="GO" id="GO:0030288">
    <property type="term" value="C:outer membrane-bounded periplasmic space"/>
    <property type="evidence" value="ECO:0007669"/>
    <property type="project" value="TreeGrafter"/>
</dbReference>
<dbReference type="SUPFAM" id="SSF53807">
    <property type="entry name" value="Helical backbone' metal receptor"/>
    <property type="match status" value="1"/>
</dbReference>
<evidence type="ECO:0000313" key="8">
    <source>
        <dbReference type="EMBL" id="TCP69860.1"/>
    </source>
</evidence>
<sequence length="357" mass="39729">MRLLYTLSFCVFSIDSNVNQGYIGDDNDYQYYCNLFVYIKGEKIVKKNVVRLNLIAVFMLLFVLVACNNKTETVSSESGNKTQTLSYLGKEYKVPTQVKNIATASLEAMEDAAVLGVKPVGSITVGGKIPSYLAKELDGAKSIGEKQQPNYEALLTLKPDVIMGTSKFQPDVVEKLNKMAPMLPVSHIATNWEANLKLMADLTKNKEKAEQIIGKFKEDAAKLKESLQPLKDKKVVVIRIRSGSINLYADNAYFNPILYNDLGLTVPKELQTLKAPVVSLEKFAEINPNYIFVQFAESENADKKQALEDLKKNPIWNSIQAVKNKKVFVNAVDPMAQGGTAWSKIAFLKAAEQLKNK</sequence>